<dbReference type="Gene3D" id="1.20.1050.80">
    <property type="entry name" value="VPS9 domain"/>
    <property type="match status" value="1"/>
</dbReference>
<dbReference type="EMBL" id="QXFY01000997">
    <property type="protein sequence ID" value="KAE9331517.1"/>
    <property type="molecule type" value="Genomic_DNA"/>
</dbReference>
<dbReference type="InterPro" id="IPR037191">
    <property type="entry name" value="VPS9_dom_sf"/>
</dbReference>
<protein>
    <recommendedName>
        <fullName evidence="3">VPS9 domain-containing protein</fullName>
    </recommendedName>
</protein>
<name>A0A6G0RFM0_9STRA</name>
<comment type="caution">
    <text evidence="1">The sequence shown here is derived from an EMBL/GenBank/DDBJ whole genome shotgun (WGS) entry which is preliminary data.</text>
</comment>
<proteinExistence type="predicted"/>
<dbReference type="Proteomes" id="UP000486351">
    <property type="component" value="Unassembled WGS sequence"/>
</dbReference>
<reference evidence="1 2" key="1">
    <citation type="submission" date="2018-09" db="EMBL/GenBank/DDBJ databases">
        <title>Genomic investigation of the strawberry pathogen Phytophthora fragariae indicates pathogenicity is determined by transcriptional variation in three key races.</title>
        <authorList>
            <person name="Adams T.M."/>
            <person name="Armitage A.D."/>
            <person name="Sobczyk M.K."/>
            <person name="Bates H.J."/>
            <person name="Dunwell J.M."/>
            <person name="Nellist C.F."/>
            <person name="Harrison R.J."/>
        </authorList>
    </citation>
    <scope>NUCLEOTIDE SEQUENCE [LARGE SCALE GENOMIC DNA]</scope>
    <source>
        <strain evidence="1 2">NOV-77</strain>
    </source>
</reference>
<sequence>MDLEEELMDLASNELAYLPPSASRSSTRQTLSTATALPSIGQLTQQVAEQLLAQAAQNLVLQQQNQQQNQIFTPLSSTDDELLTPEQLQFLAEEDARLERRNAVVRELTAARKAVIVDRLDDLVLQFEQLQQTVSERVDGRDAAEEEEERHRRAVTQQMMTKLEFVVEQSALELRVVDEKVEWTRLLTGLPIEERDYLSRAADEQFMEQMKYLKGDRENEREGAIQQHLHGILVLTAPQRNGQTVAKTSMHHSLRHLLQAFMNIFRGCYADLLQYGGQGCGPRAGVSVDRVTCALPLAAADVTQFAAILAQVVMFKYPFLQSGDSQRKTVQKSVLAALFDALQPALHGLYVASFQREDAILEDVAELCRTNTLEYFEVKPLFRLDGSWSSTQHQGTLPDGNERRLLTLRHYSAAIYHTNNLSSERSPIAKLERLARVCEEIDRAVKSYYELLPVACQPSPEQMNMTTEELCTLLSFILVSAPSSCLHAFTQLALLGSFTPPSIANGREGVNRSKRALVLSATQVGICDSEREPQAPPTGTNE</sequence>
<dbReference type="SUPFAM" id="SSF109993">
    <property type="entry name" value="VPS9 domain"/>
    <property type="match status" value="1"/>
</dbReference>
<evidence type="ECO:0008006" key="3">
    <source>
        <dbReference type="Google" id="ProtNLM"/>
    </source>
</evidence>
<accession>A0A6G0RFM0</accession>
<evidence type="ECO:0000313" key="2">
    <source>
        <dbReference type="Proteomes" id="UP000486351"/>
    </source>
</evidence>
<dbReference type="AlphaFoldDB" id="A0A6G0RFM0"/>
<gene>
    <name evidence="1" type="ORF">PF008_g15382</name>
</gene>
<evidence type="ECO:0000313" key="1">
    <source>
        <dbReference type="EMBL" id="KAE9331517.1"/>
    </source>
</evidence>
<organism evidence="1 2">
    <name type="scientific">Phytophthora fragariae</name>
    <dbReference type="NCBI Taxonomy" id="53985"/>
    <lineage>
        <taxon>Eukaryota</taxon>
        <taxon>Sar</taxon>
        <taxon>Stramenopiles</taxon>
        <taxon>Oomycota</taxon>
        <taxon>Peronosporomycetes</taxon>
        <taxon>Peronosporales</taxon>
        <taxon>Peronosporaceae</taxon>
        <taxon>Phytophthora</taxon>
    </lineage>
</organism>